<dbReference type="Proteomes" id="UP001497457">
    <property type="component" value="Chromosome 28b"/>
</dbReference>
<dbReference type="Pfam" id="PF22486">
    <property type="entry name" value="MATH_2"/>
    <property type="match status" value="1"/>
</dbReference>
<feature type="compositionally biased region" description="Low complexity" evidence="1">
    <location>
        <begin position="58"/>
        <end position="68"/>
    </location>
</feature>
<dbReference type="SUPFAM" id="SSF49599">
    <property type="entry name" value="TRAF domain-like"/>
    <property type="match status" value="1"/>
</dbReference>
<feature type="domain" description="MATH" evidence="2">
    <location>
        <begin position="87"/>
        <end position="193"/>
    </location>
</feature>
<dbReference type="InterPro" id="IPR045005">
    <property type="entry name" value="BPM1-6"/>
</dbReference>
<name>A0ABC9C181_9POAL</name>
<dbReference type="InterPro" id="IPR008974">
    <property type="entry name" value="TRAF-like"/>
</dbReference>
<dbReference type="InterPro" id="IPR002083">
    <property type="entry name" value="MATH/TRAF_dom"/>
</dbReference>
<dbReference type="EMBL" id="OZ075138">
    <property type="protein sequence ID" value="CAL5011272.1"/>
    <property type="molecule type" value="Genomic_DNA"/>
</dbReference>
<proteinExistence type="predicted"/>
<gene>
    <name evidence="3" type="ORF">URODEC1_LOCUS70375</name>
</gene>
<evidence type="ECO:0000259" key="2">
    <source>
        <dbReference type="PROSITE" id="PS50144"/>
    </source>
</evidence>
<dbReference type="AlphaFoldDB" id="A0ABC9C181"/>
<organism evidence="3 4">
    <name type="scientific">Urochloa decumbens</name>
    <dbReference type="NCBI Taxonomy" id="240449"/>
    <lineage>
        <taxon>Eukaryota</taxon>
        <taxon>Viridiplantae</taxon>
        <taxon>Streptophyta</taxon>
        <taxon>Embryophyta</taxon>
        <taxon>Tracheophyta</taxon>
        <taxon>Spermatophyta</taxon>
        <taxon>Magnoliopsida</taxon>
        <taxon>Liliopsida</taxon>
        <taxon>Poales</taxon>
        <taxon>Poaceae</taxon>
        <taxon>PACMAD clade</taxon>
        <taxon>Panicoideae</taxon>
        <taxon>Panicodae</taxon>
        <taxon>Paniceae</taxon>
        <taxon>Melinidinae</taxon>
        <taxon>Urochloa</taxon>
    </lineage>
</organism>
<dbReference type="PANTHER" id="PTHR26379:SF458">
    <property type="entry name" value="BTB DOMAIN-CONTAINING PROTEIN"/>
    <property type="match status" value="1"/>
</dbReference>
<protein>
    <recommendedName>
        <fullName evidence="2">MATH domain-containing protein</fullName>
    </recommendedName>
</protein>
<dbReference type="PANTHER" id="PTHR26379">
    <property type="entry name" value="BTB/POZ AND MATH DOMAIN-CONTAINING PROTEIN 1"/>
    <property type="match status" value="1"/>
</dbReference>
<dbReference type="PROSITE" id="PS50144">
    <property type="entry name" value="MATH"/>
    <property type="match status" value="1"/>
</dbReference>
<accession>A0ABC9C181</accession>
<reference evidence="3" key="1">
    <citation type="submission" date="2024-10" db="EMBL/GenBank/DDBJ databases">
        <authorList>
            <person name="Ryan C."/>
        </authorList>
    </citation>
    <scope>NUCLEOTIDE SEQUENCE [LARGE SCALE GENOMIC DNA]</scope>
</reference>
<evidence type="ECO:0000313" key="4">
    <source>
        <dbReference type="Proteomes" id="UP001497457"/>
    </source>
</evidence>
<sequence length="193" mass="21033">MSRLQRPVALVSTLPAFFFRGGTTSRNVGAALHRRRLPRAPVLHPSSFRAAALSTLPSSSPRATAATSINPPSITTTASRCAPEKARGRHLFEIAGYSLTKGIGADKFIQSTTFSVGGYDWCIQYYPDGVTTEYNNKYYASSDDHDGLCRDPGSYSEEEEKENDKSYISVYLALVSEGAAGVRVLCDLRLVDQ</sequence>
<keyword evidence="4" id="KW-1185">Reference proteome</keyword>
<dbReference type="CDD" id="cd00121">
    <property type="entry name" value="MATH"/>
    <property type="match status" value="1"/>
</dbReference>
<dbReference type="Gene3D" id="2.60.210.10">
    <property type="entry name" value="Apoptosis, Tumor Necrosis Factor Receptor Associated Protein 2, Chain A"/>
    <property type="match status" value="1"/>
</dbReference>
<feature type="region of interest" description="Disordered" evidence="1">
    <location>
        <begin position="58"/>
        <end position="77"/>
    </location>
</feature>
<evidence type="ECO:0000313" key="3">
    <source>
        <dbReference type="EMBL" id="CAL5011272.1"/>
    </source>
</evidence>
<evidence type="ECO:0000256" key="1">
    <source>
        <dbReference type="SAM" id="MobiDB-lite"/>
    </source>
</evidence>